<dbReference type="InterPro" id="IPR011004">
    <property type="entry name" value="Trimer_LpxA-like_sf"/>
</dbReference>
<evidence type="ECO:0000313" key="4">
    <source>
        <dbReference type="Proteomes" id="UP000594903"/>
    </source>
</evidence>
<dbReference type="Gene3D" id="2.160.10.10">
    <property type="entry name" value="Hexapeptide repeat proteins"/>
    <property type="match status" value="1"/>
</dbReference>
<gene>
    <name evidence="2" type="primary">yrdA_1</name>
    <name evidence="1" type="ORF">I6G29_04885</name>
    <name evidence="2" type="ORF">NCTC11997_01029</name>
</gene>
<dbReference type="AlphaFoldDB" id="A0A378XDC4"/>
<dbReference type="OrthoDB" id="9803036at2"/>
<organism evidence="2 3">
    <name type="scientific">Oligella ureolytica</name>
    <dbReference type="NCBI Taxonomy" id="90244"/>
    <lineage>
        <taxon>Bacteria</taxon>
        <taxon>Pseudomonadati</taxon>
        <taxon>Pseudomonadota</taxon>
        <taxon>Betaproteobacteria</taxon>
        <taxon>Burkholderiales</taxon>
        <taxon>Alcaligenaceae</taxon>
        <taxon>Oligella</taxon>
    </lineage>
</organism>
<sequence>MENIYSIDGIVPVIHESAFVHPTAVIIGDVIIGPGVYVGPLASLRGDYGRIVMQEGSNIQDTCVIHGDGRQDTIIEEDGHIGHGAVIHGCVIGRNVLVGMNAVVMDEVVVGANSIIGATAFVKKGMIIPEYSLVAGAPAKIIKTLTDDDLKHKVLGTQKYQRLARRSHASLERVQPLRAVPADRPRLTREQVWPEHLLDDSKR</sequence>
<evidence type="ECO:0000313" key="3">
    <source>
        <dbReference type="Proteomes" id="UP000254603"/>
    </source>
</evidence>
<dbReference type="CDD" id="cd04745">
    <property type="entry name" value="LbH_paaY_like"/>
    <property type="match status" value="1"/>
</dbReference>
<dbReference type="Pfam" id="PF00132">
    <property type="entry name" value="Hexapep"/>
    <property type="match status" value="2"/>
</dbReference>
<reference evidence="2 3" key="1">
    <citation type="submission" date="2018-06" db="EMBL/GenBank/DDBJ databases">
        <authorList>
            <consortium name="Pathogen Informatics"/>
            <person name="Doyle S."/>
        </authorList>
    </citation>
    <scope>NUCLEOTIDE SEQUENCE [LARGE SCALE GENOMIC DNA]</scope>
    <source>
        <strain evidence="2 3">NCTC11997</strain>
    </source>
</reference>
<evidence type="ECO:0000313" key="1">
    <source>
        <dbReference type="EMBL" id="QPT40896.1"/>
    </source>
</evidence>
<dbReference type="Proteomes" id="UP000254603">
    <property type="component" value="Unassembled WGS sequence"/>
</dbReference>
<reference evidence="1 4" key="2">
    <citation type="submission" date="2020-12" db="EMBL/GenBank/DDBJ databases">
        <title>FDA dAtabase for Regulatory Grade micrObial Sequences (FDA-ARGOS): Supporting development and validation of Infectious Disease Dx tests.</title>
        <authorList>
            <person name="Sproer C."/>
            <person name="Gronow S."/>
            <person name="Severitt S."/>
            <person name="Schroder I."/>
            <person name="Tallon L."/>
            <person name="Sadzewicz L."/>
            <person name="Zhao X."/>
            <person name="Boylan J."/>
            <person name="Ott S."/>
            <person name="Bowen H."/>
            <person name="Vavikolanu K."/>
            <person name="Mehta A."/>
            <person name="Aluvathingal J."/>
            <person name="Nadendla S."/>
            <person name="Lowell S."/>
            <person name="Myers T."/>
            <person name="Yan Y."/>
            <person name="Sichtig H."/>
        </authorList>
    </citation>
    <scope>NUCLEOTIDE SEQUENCE [LARGE SCALE GENOMIC DNA]</scope>
    <source>
        <strain evidence="1 4">FDAARGOS_872</strain>
    </source>
</reference>
<dbReference type="Proteomes" id="UP000594903">
    <property type="component" value="Chromosome"/>
</dbReference>
<dbReference type="STRING" id="1122619.GCA_000373745_01879"/>
<dbReference type="SUPFAM" id="SSF51161">
    <property type="entry name" value="Trimeric LpxA-like enzymes"/>
    <property type="match status" value="1"/>
</dbReference>
<keyword evidence="4" id="KW-1185">Reference proteome</keyword>
<dbReference type="EMBL" id="CP065725">
    <property type="protein sequence ID" value="QPT40896.1"/>
    <property type="molecule type" value="Genomic_DNA"/>
</dbReference>
<protein>
    <submittedName>
        <fullName evidence="2">Carnitine operon protein CaiE</fullName>
    </submittedName>
    <submittedName>
        <fullName evidence="1">Phenylacetic acid degradation protein PaaY</fullName>
    </submittedName>
</protein>
<dbReference type="PANTHER" id="PTHR13061:SF29">
    <property type="entry name" value="GAMMA CARBONIC ANHYDRASE-LIKE 1, MITOCHONDRIAL-RELATED"/>
    <property type="match status" value="1"/>
</dbReference>
<proteinExistence type="predicted"/>
<dbReference type="InterPro" id="IPR001451">
    <property type="entry name" value="Hexapep"/>
</dbReference>
<dbReference type="PANTHER" id="PTHR13061">
    <property type="entry name" value="DYNACTIN SUBUNIT P25"/>
    <property type="match status" value="1"/>
</dbReference>
<name>A0A378XDC4_9BURK</name>
<dbReference type="RefSeq" id="WP_018575060.1">
    <property type="nucleotide sequence ID" value="NZ_CP065725.1"/>
</dbReference>
<dbReference type="EMBL" id="UGSB01000001">
    <property type="protein sequence ID" value="SUA53091.1"/>
    <property type="molecule type" value="Genomic_DNA"/>
</dbReference>
<dbReference type="InterPro" id="IPR050484">
    <property type="entry name" value="Transf_Hexapept/Carb_Anhydrase"/>
</dbReference>
<accession>A0A378XDC4</accession>
<evidence type="ECO:0000313" key="2">
    <source>
        <dbReference type="EMBL" id="SUA53091.1"/>
    </source>
</evidence>